<proteinExistence type="predicted"/>
<evidence type="ECO:0000256" key="5">
    <source>
        <dbReference type="ARBA" id="ARBA00023136"/>
    </source>
</evidence>
<feature type="transmembrane region" description="Helical" evidence="8">
    <location>
        <begin position="346"/>
        <end position="369"/>
    </location>
</feature>
<dbReference type="Proteomes" id="UP001046870">
    <property type="component" value="Chromosome 14"/>
</dbReference>
<dbReference type="OrthoDB" id="9826641at2759"/>
<dbReference type="InterPro" id="IPR036116">
    <property type="entry name" value="FN3_sf"/>
</dbReference>
<keyword evidence="4 8" id="KW-1133">Transmembrane helix</keyword>
<evidence type="ECO:0000256" key="3">
    <source>
        <dbReference type="ARBA" id="ARBA00022729"/>
    </source>
</evidence>
<keyword evidence="6" id="KW-0675">Receptor</keyword>
<gene>
    <name evidence="11" type="ORF">MATL_G00166760</name>
</gene>
<evidence type="ECO:0000256" key="8">
    <source>
        <dbReference type="SAM" id="Phobius"/>
    </source>
</evidence>
<dbReference type="Pfam" id="PF09240">
    <property type="entry name" value="IL6Ra-bind"/>
    <property type="match status" value="1"/>
</dbReference>
<evidence type="ECO:0000313" key="11">
    <source>
        <dbReference type="EMBL" id="KAG7464545.1"/>
    </source>
</evidence>
<evidence type="ECO:0000256" key="9">
    <source>
        <dbReference type="SAM" id="SignalP"/>
    </source>
</evidence>
<name>A0A9D3PNI1_MEGAT</name>
<dbReference type="AlphaFoldDB" id="A0A9D3PNI1"/>
<accession>A0A9D3PNI1</accession>
<dbReference type="EMBL" id="JAFDVH010000014">
    <property type="protein sequence ID" value="KAG7464545.1"/>
    <property type="molecule type" value="Genomic_DNA"/>
</dbReference>
<evidence type="ECO:0000256" key="6">
    <source>
        <dbReference type="ARBA" id="ARBA00023170"/>
    </source>
</evidence>
<dbReference type="InterPro" id="IPR015321">
    <property type="entry name" value="TypeI_recpt_CBD"/>
</dbReference>
<dbReference type="GO" id="GO:0009897">
    <property type="term" value="C:external side of plasma membrane"/>
    <property type="evidence" value="ECO:0007669"/>
    <property type="project" value="TreeGrafter"/>
</dbReference>
<feature type="domain" description="Type I cytokine receptor cytokine-binding" evidence="10">
    <location>
        <begin position="143"/>
        <end position="235"/>
    </location>
</feature>
<evidence type="ECO:0000313" key="12">
    <source>
        <dbReference type="Proteomes" id="UP001046870"/>
    </source>
</evidence>
<keyword evidence="3 9" id="KW-0732">Signal</keyword>
<keyword evidence="2 8" id="KW-0812">Transmembrane</keyword>
<evidence type="ECO:0000259" key="10">
    <source>
        <dbReference type="Pfam" id="PF09240"/>
    </source>
</evidence>
<keyword evidence="12" id="KW-1185">Reference proteome</keyword>
<comment type="subcellular location">
    <subcellularLocation>
        <location evidence="1">Membrane</location>
        <topology evidence="1">Single-pass type I membrane protein</topology>
    </subcellularLocation>
</comment>
<evidence type="ECO:0000256" key="4">
    <source>
        <dbReference type="ARBA" id="ARBA00022989"/>
    </source>
</evidence>
<keyword evidence="7" id="KW-0325">Glycoprotein</keyword>
<dbReference type="InterPro" id="IPR013783">
    <property type="entry name" value="Ig-like_fold"/>
</dbReference>
<feature type="signal peptide" evidence="9">
    <location>
        <begin position="1"/>
        <end position="25"/>
    </location>
</feature>
<keyword evidence="5 8" id="KW-0472">Membrane</keyword>
<protein>
    <recommendedName>
        <fullName evidence="10">Type I cytokine receptor cytokine-binding domain-containing protein</fullName>
    </recommendedName>
</protein>
<reference evidence="11" key="1">
    <citation type="submission" date="2021-01" db="EMBL/GenBank/DDBJ databases">
        <authorList>
            <person name="Zahm M."/>
            <person name="Roques C."/>
            <person name="Cabau C."/>
            <person name="Klopp C."/>
            <person name="Donnadieu C."/>
            <person name="Jouanno E."/>
            <person name="Lampietro C."/>
            <person name="Louis A."/>
            <person name="Herpin A."/>
            <person name="Echchiki A."/>
            <person name="Berthelot C."/>
            <person name="Parey E."/>
            <person name="Roest-Crollius H."/>
            <person name="Braasch I."/>
            <person name="Postlethwait J."/>
            <person name="Bobe J."/>
            <person name="Montfort J."/>
            <person name="Bouchez O."/>
            <person name="Begum T."/>
            <person name="Mejri S."/>
            <person name="Adams A."/>
            <person name="Chen W.-J."/>
            <person name="Guiguen Y."/>
        </authorList>
    </citation>
    <scope>NUCLEOTIDE SEQUENCE</scope>
    <source>
        <strain evidence="11">YG-15Mar2019-1</strain>
        <tissue evidence="11">Brain</tissue>
    </source>
</reference>
<comment type="caution">
    <text evidence="11">The sequence shown here is derived from an EMBL/GenBank/DDBJ whole genome shotgun (WGS) entry which is preliminary data.</text>
</comment>
<evidence type="ECO:0000256" key="1">
    <source>
        <dbReference type="ARBA" id="ARBA00004479"/>
    </source>
</evidence>
<evidence type="ECO:0000256" key="2">
    <source>
        <dbReference type="ARBA" id="ARBA00022692"/>
    </source>
</evidence>
<sequence>MWAKAVWKLVTMSVLLVAHLNQCRAEKEITVDPPRDLQIMDPGRLGQLHVHWALPPSLENVTDCSVRFQLQYFDHEEERWRVVRTVRLSYSIQFDLEKDIRVRVQTMLRGPCTGGARELQSLPAELHLQPPITGPPDSKIEGLSCIFYQKEYMDCTWTRGRGNPPYAKYHLYFWHEGMEQAAECPEYLHSHGRRHGCRFPGDTLLEFTEFNVCVNGSSSGPQLRPAYFTMQLQNHVKPAAIDGLSLEPLPGGGVCLEWVPPKGKIPEDCLEFEVESVPEGKVGPMLRNVTRELSLTVPDQDLCGGPCFRVRSRVHQFCSDDSFWSEWSHTHCLPESPDCLHTHTEAVILCATAIVIIMLFSLAMCWLIYRKIMKSRKKDILL</sequence>
<dbReference type="SUPFAM" id="SSF49265">
    <property type="entry name" value="Fibronectin type III"/>
    <property type="match status" value="3"/>
</dbReference>
<feature type="chain" id="PRO_5039502346" description="Type I cytokine receptor cytokine-binding domain-containing protein" evidence="9">
    <location>
        <begin position="26"/>
        <end position="382"/>
    </location>
</feature>
<dbReference type="PANTHER" id="PTHR23037">
    <property type="entry name" value="CYTOKINE RECEPTOR"/>
    <property type="match status" value="1"/>
</dbReference>
<dbReference type="Gene3D" id="2.60.40.10">
    <property type="entry name" value="Immunoglobulins"/>
    <property type="match status" value="3"/>
</dbReference>
<dbReference type="PANTHER" id="PTHR23037:SF45">
    <property type="entry name" value="INTERLEUKIN 13 RECEPTOR SUBUNIT ALPHA 2"/>
    <property type="match status" value="1"/>
</dbReference>
<evidence type="ECO:0000256" key="7">
    <source>
        <dbReference type="ARBA" id="ARBA00023180"/>
    </source>
</evidence>
<organism evidence="11 12">
    <name type="scientific">Megalops atlanticus</name>
    <name type="common">Tarpon</name>
    <name type="synonym">Clupea gigantea</name>
    <dbReference type="NCBI Taxonomy" id="7932"/>
    <lineage>
        <taxon>Eukaryota</taxon>
        <taxon>Metazoa</taxon>
        <taxon>Chordata</taxon>
        <taxon>Craniata</taxon>
        <taxon>Vertebrata</taxon>
        <taxon>Euteleostomi</taxon>
        <taxon>Actinopterygii</taxon>
        <taxon>Neopterygii</taxon>
        <taxon>Teleostei</taxon>
        <taxon>Elopiformes</taxon>
        <taxon>Megalopidae</taxon>
        <taxon>Megalops</taxon>
    </lineage>
</organism>
<dbReference type="GO" id="GO:0004896">
    <property type="term" value="F:cytokine receptor activity"/>
    <property type="evidence" value="ECO:0007669"/>
    <property type="project" value="TreeGrafter"/>
</dbReference>